<dbReference type="SMART" id="SM00493">
    <property type="entry name" value="TOPRIM"/>
    <property type="match status" value="1"/>
</dbReference>
<dbReference type="Proteomes" id="UP001165367">
    <property type="component" value="Unassembled WGS sequence"/>
</dbReference>
<dbReference type="Gene3D" id="1.10.8.420">
    <property type="entry name" value="RecR Domain 1"/>
    <property type="match status" value="1"/>
</dbReference>
<organism evidence="9 10">
    <name type="scientific">Terrimonas ginsenosidimutans</name>
    <dbReference type="NCBI Taxonomy" id="2908004"/>
    <lineage>
        <taxon>Bacteria</taxon>
        <taxon>Pseudomonadati</taxon>
        <taxon>Bacteroidota</taxon>
        <taxon>Chitinophagia</taxon>
        <taxon>Chitinophagales</taxon>
        <taxon>Chitinophagaceae</taxon>
        <taxon>Terrimonas</taxon>
    </lineage>
</organism>
<dbReference type="Pfam" id="PF21176">
    <property type="entry name" value="RecR_HhH"/>
    <property type="match status" value="1"/>
</dbReference>
<keyword evidence="5 7" id="KW-0233">DNA recombination</keyword>
<dbReference type="PROSITE" id="PS50880">
    <property type="entry name" value="TOPRIM"/>
    <property type="match status" value="1"/>
</dbReference>
<dbReference type="Gene3D" id="3.30.60.80">
    <property type="match status" value="1"/>
</dbReference>
<name>A0ABS9KMZ3_9BACT</name>
<dbReference type="Gene3D" id="6.10.250.240">
    <property type="match status" value="1"/>
</dbReference>
<evidence type="ECO:0000256" key="7">
    <source>
        <dbReference type="HAMAP-Rule" id="MF_00017"/>
    </source>
</evidence>
<dbReference type="EMBL" id="JAKLTR010000003">
    <property type="protein sequence ID" value="MCG2613702.1"/>
    <property type="molecule type" value="Genomic_DNA"/>
</dbReference>
<sequence>MSVVRNKCKERGLWKFPSTIEHQPSNSHKQYLCTMQFSSSLLENAVNEFAKLPGIGKKTALRLVLHLLKQDPGDVHHFSEVMSRMRSEIKFCQRCFNVADGDICSICANSMRKSEMICIVENIRDVIAIESTQQFNGVYHVLGGVISPLDGIGPDQLTIEALIHRIEKEQTAELIFALNPTIQGDTTIYYIQKKLGTAPSANATPLRITTIARGIAFGGELEYADEMTLARSLQNRLPVDKYVSR</sequence>
<feature type="domain" description="Toprim" evidence="8">
    <location>
        <begin position="115"/>
        <end position="216"/>
    </location>
</feature>
<gene>
    <name evidence="7 9" type="primary">recR</name>
    <name evidence="9" type="ORF">LZZ85_05395</name>
</gene>
<dbReference type="PANTHER" id="PTHR30446:SF0">
    <property type="entry name" value="RECOMBINATION PROTEIN RECR"/>
    <property type="match status" value="1"/>
</dbReference>
<dbReference type="Pfam" id="PF21175">
    <property type="entry name" value="RecR_C"/>
    <property type="match status" value="1"/>
</dbReference>
<proteinExistence type="inferred from homology"/>
<keyword evidence="10" id="KW-1185">Reference proteome</keyword>
<dbReference type="Pfam" id="PF02132">
    <property type="entry name" value="RecR_ZnF"/>
    <property type="match status" value="1"/>
</dbReference>
<feature type="zinc finger region" description="C4-type" evidence="7">
    <location>
        <begin position="92"/>
        <end position="107"/>
    </location>
</feature>
<dbReference type="CDD" id="cd01025">
    <property type="entry name" value="TOPRIM_recR"/>
    <property type="match status" value="1"/>
</dbReference>
<evidence type="ECO:0000256" key="3">
    <source>
        <dbReference type="ARBA" id="ARBA00022771"/>
    </source>
</evidence>
<comment type="function">
    <text evidence="7">May play a role in DNA repair. It seems to be involved in an RecBC-independent recombinational process of DNA repair. It may act with RecF and RecO.</text>
</comment>
<dbReference type="NCBIfam" id="TIGR00615">
    <property type="entry name" value="recR"/>
    <property type="match status" value="1"/>
</dbReference>
<dbReference type="InterPro" id="IPR023627">
    <property type="entry name" value="Rcmb_RecR"/>
</dbReference>
<comment type="caution">
    <text evidence="9">The sequence shown here is derived from an EMBL/GenBank/DDBJ whole genome shotgun (WGS) entry which is preliminary data.</text>
</comment>
<accession>A0ABS9KMZ3</accession>
<dbReference type="RefSeq" id="WP_237869354.1">
    <property type="nucleotide sequence ID" value="NZ_JAKLTR010000003.1"/>
</dbReference>
<reference evidence="9" key="1">
    <citation type="submission" date="2022-01" db="EMBL/GenBank/DDBJ databases">
        <authorList>
            <person name="Jo J.-H."/>
            <person name="Im W.-T."/>
        </authorList>
    </citation>
    <scope>NUCLEOTIDE SEQUENCE</scope>
    <source>
        <strain evidence="9">NA20</strain>
    </source>
</reference>
<evidence type="ECO:0000256" key="2">
    <source>
        <dbReference type="ARBA" id="ARBA00022763"/>
    </source>
</evidence>
<evidence type="ECO:0000256" key="6">
    <source>
        <dbReference type="ARBA" id="ARBA00023204"/>
    </source>
</evidence>
<keyword evidence="1 7" id="KW-0479">Metal-binding</keyword>
<evidence type="ECO:0000256" key="5">
    <source>
        <dbReference type="ARBA" id="ARBA00023172"/>
    </source>
</evidence>
<comment type="similarity">
    <text evidence="7">Belongs to the RecR family.</text>
</comment>
<dbReference type="HAMAP" id="MF_00017">
    <property type="entry name" value="RecR"/>
    <property type="match status" value="1"/>
</dbReference>
<keyword evidence="4 7" id="KW-0862">Zinc</keyword>
<evidence type="ECO:0000313" key="10">
    <source>
        <dbReference type="Proteomes" id="UP001165367"/>
    </source>
</evidence>
<evidence type="ECO:0000256" key="1">
    <source>
        <dbReference type="ARBA" id="ARBA00022723"/>
    </source>
</evidence>
<dbReference type="SUPFAM" id="SSF111304">
    <property type="entry name" value="Recombination protein RecR"/>
    <property type="match status" value="1"/>
</dbReference>
<keyword evidence="2 7" id="KW-0227">DNA damage</keyword>
<dbReference type="Pfam" id="PF13662">
    <property type="entry name" value="Toprim_4"/>
    <property type="match status" value="1"/>
</dbReference>
<dbReference type="InterPro" id="IPR015967">
    <property type="entry name" value="Rcmb_RecR_Znf"/>
</dbReference>
<keyword evidence="6 7" id="KW-0234">DNA repair</keyword>
<dbReference type="InterPro" id="IPR000093">
    <property type="entry name" value="DNA_Rcmb_RecR"/>
</dbReference>
<dbReference type="InterPro" id="IPR006171">
    <property type="entry name" value="TOPRIM_dom"/>
</dbReference>
<protein>
    <recommendedName>
        <fullName evidence="7">Recombination protein RecR</fullName>
    </recommendedName>
</protein>
<dbReference type="InterPro" id="IPR034137">
    <property type="entry name" value="TOPRIM_RecR"/>
</dbReference>
<dbReference type="Gene3D" id="3.40.1360.10">
    <property type="match status" value="1"/>
</dbReference>
<evidence type="ECO:0000313" key="9">
    <source>
        <dbReference type="EMBL" id="MCG2613702.1"/>
    </source>
</evidence>
<evidence type="ECO:0000259" key="8">
    <source>
        <dbReference type="PROSITE" id="PS50880"/>
    </source>
</evidence>
<dbReference type="PANTHER" id="PTHR30446">
    <property type="entry name" value="RECOMBINATION PROTEIN RECR"/>
    <property type="match status" value="1"/>
</dbReference>
<evidence type="ECO:0000256" key="4">
    <source>
        <dbReference type="ARBA" id="ARBA00022833"/>
    </source>
</evidence>
<keyword evidence="3 7" id="KW-0863">Zinc-finger</keyword>